<protein>
    <recommendedName>
        <fullName evidence="1">Tc1-like transposase DDE domain-containing protein</fullName>
    </recommendedName>
</protein>
<comment type="caution">
    <text evidence="2">The sequence shown here is derived from an EMBL/GenBank/DDBJ whole genome shotgun (WGS) entry which is preliminary data.</text>
</comment>
<evidence type="ECO:0000313" key="3">
    <source>
        <dbReference type="Proteomes" id="UP001159363"/>
    </source>
</evidence>
<evidence type="ECO:0000313" key="2">
    <source>
        <dbReference type="EMBL" id="KAJ8874217.1"/>
    </source>
</evidence>
<accession>A0ABQ9GQ93</accession>
<proteinExistence type="predicted"/>
<organism evidence="2 3">
    <name type="scientific">Dryococelus australis</name>
    <dbReference type="NCBI Taxonomy" id="614101"/>
    <lineage>
        <taxon>Eukaryota</taxon>
        <taxon>Metazoa</taxon>
        <taxon>Ecdysozoa</taxon>
        <taxon>Arthropoda</taxon>
        <taxon>Hexapoda</taxon>
        <taxon>Insecta</taxon>
        <taxon>Pterygota</taxon>
        <taxon>Neoptera</taxon>
        <taxon>Polyneoptera</taxon>
        <taxon>Phasmatodea</taxon>
        <taxon>Verophasmatodea</taxon>
        <taxon>Anareolatae</taxon>
        <taxon>Phasmatidae</taxon>
        <taxon>Eurycanthinae</taxon>
        <taxon>Dryococelus</taxon>
    </lineage>
</organism>
<name>A0ABQ9GQ93_9NEOP</name>
<keyword evidence="3" id="KW-1185">Reference proteome</keyword>
<gene>
    <name evidence="2" type="ORF">PR048_025059</name>
</gene>
<evidence type="ECO:0000259" key="1">
    <source>
        <dbReference type="Pfam" id="PF13358"/>
    </source>
</evidence>
<feature type="domain" description="Tc1-like transposase DDE" evidence="1">
    <location>
        <begin position="640"/>
        <end position="688"/>
    </location>
</feature>
<dbReference type="InterPro" id="IPR036397">
    <property type="entry name" value="RNaseH_sf"/>
</dbReference>
<dbReference type="Gene3D" id="3.30.420.10">
    <property type="entry name" value="Ribonuclease H-like superfamily/Ribonuclease H"/>
    <property type="match status" value="1"/>
</dbReference>
<dbReference type="InterPro" id="IPR038717">
    <property type="entry name" value="Tc1-like_DDE_dom"/>
</dbReference>
<sequence>MTDHLPENQQNQFPCYFQCVICENYVDQKYENCFHKLRHCSSEHRCHSKRKTGTISSHRANRTTVNKLQYPWVTTGPLGRGKSAPRDEFWARGSCSKTFSSDKKRKNGKKWVQYSFCLIPYHELCQSESVTNIVYMCDLCTNEIWNALHSLVHQQRTSRFVILCYTDLRSGALLAIGRIDRLKIYRHAVGIYSRSGTGTTPSFQQLADIGIEKRRGLRSQEVPSAVAALWTVESMERRWNARVGETGDPRGSGKREIPSVIVRNDHHMRKSGSDLAGNLIRFALLSSQEDEFTNGACALYHNAVTSSSATQPTTRDVTSLVARDSALARGRESSIKEAGMMPGCWLTRGGHIPPVPHSRPTAATVANRVNGDGFRCSSKDGKTSATGKRRSIALMFGRESGRTGRSKEARHLIRLRCSQKHAQSSRDSSISPVIEGAVADTAPPFLGDSVYEVRPPKSLKGGDVQTSSVLTKWPCDRPASVRIMPATHDWDDVRLHTDRLINSRAHIMEKKQDLSAFDRGQIVGTRRMERSKTEVVYKSLVFSPGQACTCWRSVSSPTIHKHPLAMGYRSRHPTRVPLPTACPKAQRLTWAREHRPWTQNAWKKIAWTVHEPSSLTGERYRNLLVYLRLQHPARDLHPQQDSATTNRSRIVTEWLEEHSTDLRLLAWPPSSPDLNPKERIWDTAGRELILAAQRTAVGSTSSEQWRPISLLSLSTNGRFLSAGARPLAETKLPPQINKRRHQNAVRFMPR</sequence>
<dbReference type="EMBL" id="JARBHB010000010">
    <property type="protein sequence ID" value="KAJ8874217.1"/>
    <property type="molecule type" value="Genomic_DNA"/>
</dbReference>
<feature type="non-terminal residue" evidence="2">
    <location>
        <position position="750"/>
    </location>
</feature>
<dbReference type="Pfam" id="PF13358">
    <property type="entry name" value="DDE_3"/>
    <property type="match status" value="1"/>
</dbReference>
<dbReference type="Proteomes" id="UP001159363">
    <property type="component" value="Chromosome 9"/>
</dbReference>
<reference evidence="2 3" key="1">
    <citation type="submission" date="2023-02" db="EMBL/GenBank/DDBJ databases">
        <title>LHISI_Scaffold_Assembly.</title>
        <authorList>
            <person name="Stuart O.P."/>
            <person name="Cleave R."/>
            <person name="Magrath M.J.L."/>
            <person name="Mikheyev A.S."/>
        </authorList>
    </citation>
    <scope>NUCLEOTIDE SEQUENCE [LARGE SCALE GENOMIC DNA]</scope>
    <source>
        <strain evidence="2">Daus_M_001</strain>
        <tissue evidence="2">Leg muscle</tissue>
    </source>
</reference>